<dbReference type="RefSeq" id="WP_132252429.1">
    <property type="nucleotide sequence ID" value="NZ_SMAL01000006.1"/>
</dbReference>
<feature type="transmembrane region" description="Helical" evidence="1">
    <location>
        <begin position="106"/>
        <end position="128"/>
    </location>
</feature>
<feature type="transmembrane region" description="Helical" evidence="1">
    <location>
        <begin position="183"/>
        <end position="203"/>
    </location>
</feature>
<feature type="transmembrane region" description="Helical" evidence="1">
    <location>
        <begin position="255"/>
        <end position="285"/>
    </location>
</feature>
<proteinExistence type="predicted"/>
<dbReference type="Pfam" id="PF17820">
    <property type="entry name" value="PDZ_6"/>
    <property type="match status" value="1"/>
</dbReference>
<organism evidence="3 4">
    <name type="scientific">Natranaerovirga pectinivora</name>
    <dbReference type="NCBI Taxonomy" id="682400"/>
    <lineage>
        <taxon>Bacteria</taxon>
        <taxon>Bacillati</taxon>
        <taxon>Bacillota</taxon>
        <taxon>Clostridia</taxon>
        <taxon>Lachnospirales</taxon>
        <taxon>Natranaerovirgaceae</taxon>
        <taxon>Natranaerovirga</taxon>
    </lineage>
</organism>
<evidence type="ECO:0000313" key="3">
    <source>
        <dbReference type="EMBL" id="TCT14210.1"/>
    </source>
</evidence>
<reference evidence="3 4" key="1">
    <citation type="submission" date="2019-03" db="EMBL/GenBank/DDBJ databases">
        <title>Genomic Encyclopedia of Type Strains, Phase IV (KMG-IV): sequencing the most valuable type-strain genomes for metagenomic binning, comparative biology and taxonomic classification.</title>
        <authorList>
            <person name="Goeker M."/>
        </authorList>
    </citation>
    <scope>NUCLEOTIDE SEQUENCE [LARGE SCALE GENOMIC DNA]</scope>
    <source>
        <strain evidence="3 4">DSM 24629</strain>
    </source>
</reference>
<dbReference type="InterPro" id="IPR036034">
    <property type="entry name" value="PDZ_sf"/>
</dbReference>
<evidence type="ECO:0000256" key="1">
    <source>
        <dbReference type="SAM" id="Phobius"/>
    </source>
</evidence>
<dbReference type="InterPro" id="IPR001478">
    <property type="entry name" value="PDZ"/>
</dbReference>
<keyword evidence="1" id="KW-0812">Transmembrane</keyword>
<dbReference type="AlphaFoldDB" id="A0A4R3MJC1"/>
<sequence length="419" mass="47146">MHLLEIIHLTLLSTAKAVFDSAFLLIIILIAYMIKKTQNLNIYGYKIPYNSFTQLIESVLQGIIIGVVGSAIIAIIGLPIRITTPILFLLPIAIISAFIHPRFLCFSYSASILSLLSIIFSGQNILGYTIPNLDIDVNGLIVLVGVLHLMEAILIFFVGGKNPIPIITKKNNKIVMGHMLQKFWPIPFSLLALNIGEISGSIIKMPSWWPLIKPVIDSNASYYFVLLPIIGALGYRTVTFAYRPEIKAKISSVRLLVYSVILIILAVISVDNGILRVIAILFMALAHEGIIQYDHFIETVKKPLYGVPRKGIRVLSVHPDGIAQRLGIKVGDIIHNINGFEIENSKDYKTVMQDSYKSFYIEVECEEGYKDKLTYNTFIKEKNLGLNYLPENPKIVFKYNTLNDFKLIRIILKKLNKKI</sequence>
<keyword evidence="1" id="KW-1133">Transmembrane helix</keyword>
<feature type="transmembrane region" description="Helical" evidence="1">
    <location>
        <begin position="82"/>
        <end position="99"/>
    </location>
</feature>
<dbReference type="Gene3D" id="2.30.42.10">
    <property type="match status" value="1"/>
</dbReference>
<evidence type="ECO:0000259" key="2">
    <source>
        <dbReference type="PROSITE" id="PS50106"/>
    </source>
</evidence>
<feature type="transmembrane region" description="Helical" evidence="1">
    <location>
        <begin position="140"/>
        <end position="162"/>
    </location>
</feature>
<protein>
    <recommendedName>
        <fullName evidence="2">PDZ domain-containing protein</fullName>
    </recommendedName>
</protein>
<feature type="transmembrane region" description="Helical" evidence="1">
    <location>
        <begin position="6"/>
        <end position="34"/>
    </location>
</feature>
<dbReference type="EMBL" id="SMAL01000006">
    <property type="protein sequence ID" value="TCT14210.1"/>
    <property type="molecule type" value="Genomic_DNA"/>
</dbReference>
<name>A0A4R3MJC1_9FIRM</name>
<dbReference type="SUPFAM" id="SSF50156">
    <property type="entry name" value="PDZ domain-like"/>
    <property type="match status" value="1"/>
</dbReference>
<feature type="domain" description="PDZ" evidence="2">
    <location>
        <begin position="305"/>
        <end position="344"/>
    </location>
</feature>
<comment type="caution">
    <text evidence="3">The sequence shown here is derived from an EMBL/GenBank/DDBJ whole genome shotgun (WGS) entry which is preliminary data.</text>
</comment>
<feature type="transmembrane region" description="Helical" evidence="1">
    <location>
        <begin position="55"/>
        <end position="76"/>
    </location>
</feature>
<feature type="transmembrane region" description="Helical" evidence="1">
    <location>
        <begin position="223"/>
        <end position="243"/>
    </location>
</feature>
<dbReference type="PROSITE" id="PS50106">
    <property type="entry name" value="PDZ"/>
    <property type="match status" value="1"/>
</dbReference>
<keyword evidence="1" id="KW-0472">Membrane</keyword>
<dbReference type="OrthoDB" id="198399at2"/>
<evidence type="ECO:0000313" key="4">
    <source>
        <dbReference type="Proteomes" id="UP000294902"/>
    </source>
</evidence>
<dbReference type="InterPro" id="IPR041489">
    <property type="entry name" value="PDZ_6"/>
</dbReference>
<dbReference type="Proteomes" id="UP000294902">
    <property type="component" value="Unassembled WGS sequence"/>
</dbReference>
<keyword evidence="4" id="KW-1185">Reference proteome</keyword>
<accession>A0A4R3MJC1</accession>
<gene>
    <name evidence="3" type="ORF">EDC18_1066</name>
</gene>